<evidence type="ECO:0000313" key="2">
    <source>
        <dbReference type="EMBL" id="OYD15355.1"/>
    </source>
</evidence>
<evidence type="ECO:0000259" key="1">
    <source>
        <dbReference type="Pfam" id="PF10442"/>
    </source>
</evidence>
<accession>A0A235BUU8</accession>
<dbReference type="Pfam" id="PF10442">
    <property type="entry name" value="FIST_C"/>
    <property type="match status" value="1"/>
</dbReference>
<gene>
    <name evidence="2" type="ORF">CH333_05930</name>
</gene>
<evidence type="ECO:0000313" key="3">
    <source>
        <dbReference type="Proteomes" id="UP000215215"/>
    </source>
</evidence>
<feature type="domain" description="FIST C-domain" evidence="1">
    <location>
        <begin position="8"/>
        <end position="70"/>
    </location>
</feature>
<reference evidence="2 3" key="1">
    <citation type="submission" date="2017-07" db="EMBL/GenBank/DDBJ databases">
        <title>Recovery of genomes from metagenomes via a dereplication, aggregation, and scoring strategy.</title>
        <authorList>
            <person name="Sieber C.M."/>
            <person name="Probst A.J."/>
            <person name="Sharrar A."/>
            <person name="Thomas B.C."/>
            <person name="Hess M."/>
            <person name="Tringe S.G."/>
            <person name="Banfield J.F."/>
        </authorList>
    </citation>
    <scope>NUCLEOTIDE SEQUENCE [LARGE SCALE GENOMIC DNA]</scope>
    <source>
        <strain evidence="2">JGI_Cruoil_03_44_89</strain>
    </source>
</reference>
<comment type="caution">
    <text evidence="2">The sequence shown here is derived from an EMBL/GenBank/DDBJ whole genome shotgun (WGS) entry which is preliminary data.</text>
</comment>
<proteinExistence type="predicted"/>
<dbReference type="EMBL" id="NOZQ01000127">
    <property type="protein sequence ID" value="OYD15355.1"/>
    <property type="molecule type" value="Genomic_DNA"/>
</dbReference>
<organism evidence="2 3">
    <name type="scientific">candidate division WOR-3 bacterium JGI_Cruoil_03_44_89</name>
    <dbReference type="NCBI Taxonomy" id="1973748"/>
    <lineage>
        <taxon>Bacteria</taxon>
        <taxon>Bacteria division WOR-3</taxon>
    </lineage>
</organism>
<dbReference type="AlphaFoldDB" id="A0A235BUU8"/>
<dbReference type="InterPro" id="IPR019494">
    <property type="entry name" value="FIST_C"/>
</dbReference>
<protein>
    <recommendedName>
        <fullName evidence="1">FIST C-domain domain-containing protein</fullName>
    </recommendedName>
</protein>
<dbReference type="Proteomes" id="UP000215215">
    <property type="component" value="Unassembled WGS sequence"/>
</dbReference>
<sequence length="90" mass="9843">MVGAAGVAAEQARIAFEARKKKFPTKALIVDCITRVLFLKDSFRDEIKIIEEKTGSEVLLFGFLSLGEIASTGDKYIELHNKTVVVGLGE</sequence>
<name>A0A235BUU8_UNCW3</name>